<dbReference type="OrthoDB" id="6302218at2"/>
<dbReference type="CDD" id="cd00093">
    <property type="entry name" value="HTH_XRE"/>
    <property type="match status" value="1"/>
</dbReference>
<dbReference type="GO" id="GO:0003677">
    <property type="term" value="F:DNA binding"/>
    <property type="evidence" value="ECO:0007669"/>
    <property type="project" value="InterPro"/>
</dbReference>
<accession>A0A1S1MW01</accession>
<dbReference type="RefSeq" id="WP_070984676.1">
    <property type="nucleotide sequence ID" value="NZ_MKJU01000025.1"/>
</dbReference>
<evidence type="ECO:0000259" key="1">
    <source>
        <dbReference type="PROSITE" id="PS50943"/>
    </source>
</evidence>
<keyword evidence="3" id="KW-1185">Reference proteome</keyword>
<sequence length="148" mass="16950">MSNTFATRLKQLRISVDESQVSFAEMLEIPVPSYRKYEKGEREPTLSVISKFFEHPSTKAFAQWLITGENHPNATTNNPTSMQTYTPFLSEDEFEQQFVKTAKETLLFMCHLGWFKSTKTADFETSGQLLLRDLKPLLAGSFRNNKSA</sequence>
<dbReference type="Pfam" id="PF01381">
    <property type="entry name" value="HTH_3"/>
    <property type="match status" value="1"/>
</dbReference>
<dbReference type="AlphaFoldDB" id="A0A1S1MW01"/>
<dbReference type="InterPro" id="IPR001387">
    <property type="entry name" value="Cro/C1-type_HTH"/>
</dbReference>
<reference evidence="2 3" key="1">
    <citation type="submission" date="2016-09" db="EMBL/GenBank/DDBJ databases">
        <title>Pseudoalteromonas amylolytica sp. nov., isolated from the surface seawater.</title>
        <authorList>
            <person name="Wu Y.-H."/>
            <person name="Cheng H."/>
            <person name="Jin X.-B."/>
            <person name="Wang C.-S."/>
            <person name="Xu X.-W."/>
        </authorList>
    </citation>
    <scope>NUCLEOTIDE SEQUENCE [LARGE SCALE GENOMIC DNA]</scope>
    <source>
        <strain evidence="2 3">JW1</strain>
    </source>
</reference>
<dbReference type="InterPro" id="IPR010982">
    <property type="entry name" value="Lambda_DNA-bd_dom_sf"/>
</dbReference>
<comment type="caution">
    <text evidence="2">The sequence shown here is derived from an EMBL/GenBank/DDBJ whole genome shotgun (WGS) entry which is preliminary data.</text>
</comment>
<evidence type="ECO:0000313" key="3">
    <source>
        <dbReference type="Proteomes" id="UP000179786"/>
    </source>
</evidence>
<feature type="domain" description="HTH cro/C1-type" evidence="1">
    <location>
        <begin position="9"/>
        <end position="61"/>
    </location>
</feature>
<dbReference type="EMBL" id="MKJU01000025">
    <property type="protein sequence ID" value="OHU91099.1"/>
    <property type="molecule type" value="Genomic_DNA"/>
</dbReference>
<organism evidence="2 3">
    <name type="scientific">Pseudoalteromonas amylolytica</name>
    <dbReference type="NCBI Taxonomy" id="1859457"/>
    <lineage>
        <taxon>Bacteria</taxon>
        <taxon>Pseudomonadati</taxon>
        <taxon>Pseudomonadota</taxon>
        <taxon>Gammaproteobacteria</taxon>
        <taxon>Alteromonadales</taxon>
        <taxon>Pseudoalteromonadaceae</taxon>
        <taxon>Pseudoalteromonas</taxon>
    </lineage>
</organism>
<dbReference type="SUPFAM" id="SSF47413">
    <property type="entry name" value="lambda repressor-like DNA-binding domains"/>
    <property type="match status" value="1"/>
</dbReference>
<dbReference type="Proteomes" id="UP000179786">
    <property type="component" value="Unassembled WGS sequence"/>
</dbReference>
<gene>
    <name evidence="2" type="ORF">BET10_09545</name>
</gene>
<evidence type="ECO:0000313" key="2">
    <source>
        <dbReference type="EMBL" id="OHU91099.1"/>
    </source>
</evidence>
<protein>
    <recommendedName>
        <fullName evidence="1">HTH cro/C1-type domain-containing protein</fullName>
    </recommendedName>
</protein>
<dbReference type="Gene3D" id="1.10.260.40">
    <property type="entry name" value="lambda repressor-like DNA-binding domains"/>
    <property type="match status" value="1"/>
</dbReference>
<dbReference type="PROSITE" id="PS50943">
    <property type="entry name" value="HTH_CROC1"/>
    <property type="match status" value="1"/>
</dbReference>
<dbReference type="STRING" id="1859457.BET10_09545"/>
<proteinExistence type="predicted"/>
<name>A0A1S1MW01_9GAMM</name>